<gene>
    <name evidence="10" type="ORF">I4J89_40210</name>
</gene>
<evidence type="ECO:0000256" key="8">
    <source>
        <dbReference type="SAM" id="MobiDB-lite"/>
    </source>
</evidence>
<feature type="transmembrane region" description="Helical" evidence="9">
    <location>
        <begin position="274"/>
        <end position="291"/>
    </location>
</feature>
<feature type="transmembrane region" description="Helical" evidence="9">
    <location>
        <begin position="158"/>
        <end position="180"/>
    </location>
</feature>
<proteinExistence type="inferred from homology"/>
<keyword evidence="4 9" id="KW-0812">Transmembrane</keyword>
<feature type="transmembrane region" description="Helical" evidence="9">
    <location>
        <begin position="297"/>
        <end position="327"/>
    </location>
</feature>
<feature type="transmembrane region" description="Helical" evidence="9">
    <location>
        <begin position="90"/>
        <end position="110"/>
    </location>
</feature>
<feature type="region of interest" description="Disordered" evidence="8">
    <location>
        <begin position="351"/>
        <end position="391"/>
    </location>
</feature>
<protein>
    <submittedName>
        <fullName evidence="10">DUF2029 domain-containing protein</fullName>
    </submittedName>
</protein>
<keyword evidence="3" id="KW-0808">Transferase</keyword>
<evidence type="ECO:0000313" key="11">
    <source>
        <dbReference type="Proteomes" id="UP000598146"/>
    </source>
</evidence>
<dbReference type="Proteomes" id="UP000598146">
    <property type="component" value="Unassembled WGS sequence"/>
</dbReference>
<feature type="compositionally biased region" description="Low complexity" evidence="8">
    <location>
        <begin position="370"/>
        <end position="385"/>
    </location>
</feature>
<dbReference type="AlphaFoldDB" id="A0A931G2G5"/>
<evidence type="ECO:0000256" key="7">
    <source>
        <dbReference type="ARBA" id="ARBA00024033"/>
    </source>
</evidence>
<dbReference type="EMBL" id="JADQTO010000029">
    <property type="protein sequence ID" value="MBG0567687.1"/>
    <property type="molecule type" value="Genomic_DNA"/>
</dbReference>
<evidence type="ECO:0000256" key="3">
    <source>
        <dbReference type="ARBA" id="ARBA00022679"/>
    </source>
</evidence>
<evidence type="ECO:0000256" key="9">
    <source>
        <dbReference type="SAM" id="Phobius"/>
    </source>
</evidence>
<evidence type="ECO:0000256" key="1">
    <source>
        <dbReference type="ARBA" id="ARBA00004651"/>
    </source>
</evidence>
<feature type="transmembrane region" description="Helical" evidence="9">
    <location>
        <begin position="249"/>
        <end position="267"/>
    </location>
</feature>
<evidence type="ECO:0000256" key="5">
    <source>
        <dbReference type="ARBA" id="ARBA00022989"/>
    </source>
</evidence>
<dbReference type="Pfam" id="PF09594">
    <property type="entry name" value="GT87"/>
    <property type="match status" value="1"/>
</dbReference>
<reference evidence="10" key="1">
    <citation type="submission" date="2020-11" db="EMBL/GenBank/DDBJ databases">
        <title>Isolation and identification of active actinomycetes.</title>
        <authorList>
            <person name="Sun X."/>
        </authorList>
    </citation>
    <scope>NUCLEOTIDE SEQUENCE</scope>
    <source>
        <strain evidence="10">NEAU-A11</strain>
    </source>
</reference>
<name>A0A931G2G5_9ACTN</name>
<dbReference type="RefSeq" id="WP_196419460.1">
    <property type="nucleotide sequence ID" value="NZ_JADQTO010000029.1"/>
</dbReference>
<accession>A0A931G2G5</accession>
<dbReference type="GO" id="GO:0016758">
    <property type="term" value="F:hexosyltransferase activity"/>
    <property type="evidence" value="ECO:0007669"/>
    <property type="project" value="InterPro"/>
</dbReference>
<comment type="subcellular location">
    <subcellularLocation>
        <location evidence="1">Cell membrane</location>
        <topology evidence="1">Multi-pass membrane protein</topology>
    </subcellularLocation>
</comment>
<feature type="transmembrane region" description="Helical" evidence="9">
    <location>
        <begin position="187"/>
        <end position="206"/>
    </location>
</feature>
<comment type="caution">
    <text evidence="10">The sequence shown here is derived from an EMBL/GenBank/DDBJ whole genome shotgun (WGS) entry which is preliminary data.</text>
</comment>
<organism evidence="10 11">
    <name type="scientific">Actinoplanes aureus</name>
    <dbReference type="NCBI Taxonomy" id="2792083"/>
    <lineage>
        <taxon>Bacteria</taxon>
        <taxon>Bacillati</taxon>
        <taxon>Actinomycetota</taxon>
        <taxon>Actinomycetes</taxon>
        <taxon>Micromonosporales</taxon>
        <taxon>Micromonosporaceae</taxon>
        <taxon>Actinoplanes</taxon>
    </lineage>
</organism>
<evidence type="ECO:0000256" key="6">
    <source>
        <dbReference type="ARBA" id="ARBA00023136"/>
    </source>
</evidence>
<dbReference type="InterPro" id="IPR018584">
    <property type="entry name" value="GT87"/>
</dbReference>
<dbReference type="GO" id="GO:0005886">
    <property type="term" value="C:plasma membrane"/>
    <property type="evidence" value="ECO:0007669"/>
    <property type="project" value="UniProtKB-SubCell"/>
</dbReference>
<keyword evidence="6 9" id="KW-0472">Membrane</keyword>
<evidence type="ECO:0000313" key="10">
    <source>
        <dbReference type="EMBL" id="MBG0567687.1"/>
    </source>
</evidence>
<comment type="similarity">
    <text evidence="7">Belongs to the glycosyltransferase 87 family.</text>
</comment>
<keyword evidence="5 9" id="KW-1133">Transmembrane helix</keyword>
<sequence length="391" mass="41966">MISGARRNERHHPLLLWAPAALVAVATGVIALRRPESLRLTDLQVYLGALDTLRDGGSLYDYIRNGNAPFTYPPFAALFLLVPAQLPLTVLYAAWTLGTGLAAVALARLFDRRAAPWLALVLMLSAPVSSNFRYGQVSLLLAVLVTTDVLALRHSRHQGVLIGLAAAVKLTPLIFIPMLWLTGRRRAAAVATATFLACTTLAGVLLPQDSWRYWGTEVHDVSRLGFITSVGNQSLNGALLRLDVPHRPLLATLLAGTIAAIALWRVAGLRDPRTALVITGAAGVVLSPVSWTHHQVWLVLAAFLPLIRPARVAVLTVMLAPVTALAWTPLRESRLLLAIALALLLPTRSPARHEPANRPSTAGWARDRPTAAASPSPYPRSAGPGRPLPSP</sequence>
<keyword evidence="2" id="KW-1003">Cell membrane</keyword>
<evidence type="ECO:0000256" key="2">
    <source>
        <dbReference type="ARBA" id="ARBA00022475"/>
    </source>
</evidence>
<keyword evidence="11" id="KW-1185">Reference proteome</keyword>
<evidence type="ECO:0000256" key="4">
    <source>
        <dbReference type="ARBA" id="ARBA00022692"/>
    </source>
</evidence>